<protein>
    <submittedName>
        <fullName evidence="1">Uncharacterized protein</fullName>
    </submittedName>
</protein>
<evidence type="ECO:0000313" key="2">
    <source>
        <dbReference type="Proteomes" id="UP000812287"/>
    </source>
</evidence>
<reference evidence="1" key="1">
    <citation type="submission" date="2020-11" db="EMBL/GenBank/DDBJ databases">
        <title>Adaptations for nitrogen fixation in a non-lichenized fungal sporocarp promotes dispersal by wood-feeding termites.</title>
        <authorList>
            <consortium name="DOE Joint Genome Institute"/>
            <person name="Koch R.A."/>
            <person name="Yoon G."/>
            <person name="Arayal U."/>
            <person name="Lail K."/>
            <person name="Amirebrahimi M."/>
            <person name="Labutti K."/>
            <person name="Lipzen A."/>
            <person name="Riley R."/>
            <person name="Barry K."/>
            <person name="Henrissat B."/>
            <person name="Grigoriev I.V."/>
            <person name="Herr J.R."/>
            <person name="Aime M.C."/>
        </authorList>
    </citation>
    <scope>NUCLEOTIDE SEQUENCE</scope>
    <source>
        <strain evidence="1">MCA 3950</strain>
    </source>
</reference>
<dbReference type="EMBL" id="MU250548">
    <property type="protein sequence ID" value="KAG7442792.1"/>
    <property type="molecule type" value="Genomic_DNA"/>
</dbReference>
<dbReference type="PANTHER" id="PTHR47585:SF1">
    <property type="entry name" value="DUF1446 DOMAIN-CONTAINING PROTEIN"/>
    <property type="match status" value="1"/>
</dbReference>
<dbReference type="AlphaFoldDB" id="A0A9P8AQE6"/>
<dbReference type="GeneID" id="66101726"/>
<sequence>MGGYQAELYFLAVGLDIREKLDLLRTQLVGGIDESRYLKFSLEAYGTCSDDPKSQLYQAFLGSSHDRVWRIPSVRVVRILSGKSLNATSKINVKVHVEDMVIPVGSVVSTEPFDGQDSYDPKMVTDLSTFGPTTKTHLGAYGKIVLERSGDKGGNVNVGLWDYKPEYRIERFEMTYVRAVDFITYGILEDGISSTSVLGGLAKSFGEFI</sequence>
<proteinExistence type="predicted"/>
<accession>A0A9P8AQE6</accession>
<keyword evidence="2" id="KW-1185">Reference proteome</keyword>
<organism evidence="1 2">
    <name type="scientific">Guyanagaster necrorhizus</name>
    <dbReference type="NCBI Taxonomy" id="856835"/>
    <lineage>
        <taxon>Eukaryota</taxon>
        <taxon>Fungi</taxon>
        <taxon>Dikarya</taxon>
        <taxon>Basidiomycota</taxon>
        <taxon>Agaricomycotina</taxon>
        <taxon>Agaricomycetes</taxon>
        <taxon>Agaricomycetidae</taxon>
        <taxon>Agaricales</taxon>
        <taxon>Marasmiineae</taxon>
        <taxon>Physalacriaceae</taxon>
        <taxon>Guyanagaster</taxon>
    </lineage>
</organism>
<comment type="caution">
    <text evidence="1">The sequence shown here is derived from an EMBL/GenBank/DDBJ whole genome shotgun (WGS) entry which is preliminary data.</text>
</comment>
<name>A0A9P8AQE6_9AGAR</name>
<dbReference type="Proteomes" id="UP000812287">
    <property type="component" value="Unassembled WGS sequence"/>
</dbReference>
<dbReference type="PANTHER" id="PTHR47585">
    <property type="match status" value="1"/>
</dbReference>
<gene>
    <name evidence="1" type="ORF">BT62DRAFT_1078903</name>
</gene>
<evidence type="ECO:0000313" key="1">
    <source>
        <dbReference type="EMBL" id="KAG7442792.1"/>
    </source>
</evidence>
<dbReference type="OrthoDB" id="10265871at2759"/>
<dbReference type="RefSeq" id="XP_043036292.1">
    <property type="nucleotide sequence ID" value="XM_043179432.1"/>
</dbReference>